<keyword evidence="2" id="KW-1003">Cell membrane</keyword>
<keyword evidence="7" id="KW-0812">Transmembrane</keyword>
<dbReference type="GO" id="GO:0004930">
    <property type="term" value="F:G protein-coupled receptor activity"/>
    <property type="evidence" value="ECO:0007669"/>
    <property type="project" value="UniProtKB-KW"/>
</dbReference>
<organism evidence="8 9">
    <name type="scientific">Hypsibius exemplaris</name>
    <name type="common">Freshwater tardigrade</name>
    <dbReference type="NCBI Taxonomy" id="2072580"/>
    <lineage>
        <taxon>Eukaryota</taxon>
        <taxon>Metazoa</taxon>
        <taxon>Ecdysozoa</taxon>
        <taxon>Tardigrada</taxon>
        <taxon>Eutardigrada</taxon>
        <taxon>Parachela</taxon>
        <taxon>Hypsibioidea</taxon>
        <taxon>Hypsibiidae</taxon>
        <taxon>Hypsibius</taxon>
    </lineage>
</organism>
<feature type="transmembrane region" description="Helical" evidence="7">
    <location>
        <begin position="201"/>
        <end position="222"/>
    </location>
</feature>
<gene>
    <name evidence="8" type="ORF">BV898_14263</name>
</gene>
<dbReference type="SUPFAM" id="SSF81321">
    <property type="entry name" value="Family A G protein-coupled receptor-like"/>
    <property type="match status" value="1"/>
</dbReference>
<dbReference type="EMBL" id="MTYJ01000171">
    <property type="protein sequence ID" value="OQV11469.1"/>
    <property type="molecule type" value="Genomic_DNA"/>
</dbReference>
<protein>
    <submittedName>
        <fullName evidence="8">Uncharacterized protein</fullName>
    </submittedName>
</protein>
<keyword evidence="9" id="KW-1185">Reference proteome</keyword>
<keyword evidence="4" id="KW-0675">Receptor</keyword>
<feature type="transmembrane region" description="Helical" evidence="7">
    <location>
        <begin position="261"/>
        <end position="281"/>
    </location>
</feature>
<evidence type="ECO:0000313" key="8">
    <source>
        <dbReference type="EMBL" id="OQV11469.1"/>
    </source>
</evidence>
<comment type="subcellular location">
    <subcellularLocation>
        <location evidence="1">Cell membrane</location>
        <topology evidence="1">Multi-pass membrane protein</topology>
    </subcellularLocation>
</comment>
<keyword evidence="7" id="KW-1133">Transmembrane helix</keyword>
<evidence type="ECO:0000256" key="1">
    <source>
        <dbReference type="ARBA" id="ARBA00004651"/>
    </source>
</evidence>
<keyword evidence="6" id="KW-0807">Transducer</keyword>
<evidence type="ECO:0000313" key="9">
    <source>
        <dbReference type="Proteomes" id="UP000192578"/>
    </source>
</evidence>
<dbReference type="GO" id="GO:0005886">
    <property type="term" value="C:plasma membrane"/>
    <property type="evidence" value="ECO:0007669"/>
    <property type="project" value="UniProtKB-SubCell"/>
</dbReference>
<keyword evidence="3" id="KW-0297">G-protein coupled receptor</keyword>
<dbReference type="PANTHER" id="PTHR24246:SF27">
    <property type="entry name" value="ADENOSINE RECEPTOR, ISOFORM A"/>
    <property type="match status" value="1"/>
</dbReference>
<dbReference type="Gene3D" id="1.20.1070.10">
    <property type="entry name" value="Rhodopsin 7-helix transmembrane proteins"/>
    <property type="match status" value="1"/>
</dbReference>
<keyword evidence="5" id="KW-0325">Glycoprotein</keyword>
<evidence type="ECO:0000256" key="6">
    <source>
        <dbReference type="ARBA" id="ARBA00023224"/>
    </source>
</evidence>
<feature type="transmembrane region" description="Helical" evidence="7">
    <location>
        <begin position="293"/>
        <end position="313"/>
    </location>
</feature>
<evidence type="ECO:0000256" key="2">
    <source>
        <dbReference type="ARBA" id="ARBA00022475"/>
    </source>
</evidence>
<evidence type="ECO:0000256" key="4">
    <source>
        <dbReference type="ARBA" id="ARBA00023170"/>
    </source>
</evidence>
<dbReference type="Proteomes" id="UP000192578">
    <property type="component" value="Unassembled WGS sequence"/>
</dbReference>
<name>A0A1W0W8E1_HYPEX</name>
<evidence type="ECO:0000256" key="7">
    <source>
        <dbReference type="SAM" id="Phobius"/>
    </source>
</evidence>
<feature type="transmembrane region" description="Helical" evidence="7">
    <location>
        <begin position="69"/>
        <end position="92"/>
    </location>
</feature>
<sequence>MLNETVFPLNLTNITAVNSNLSSTICKWPGTSHQWFHINALGLSPPLLTVLCNVLNLIVFRAWQKKEPYVLFHILLAVSSLLYGGLTALIPLGRILQPARPIQWLQEIGFADEDCDDCLQMALRRRRSAVISCNVASIATSAGGAAPPFEGPAVTALVWRSLRPGMAVVVASLISNVPHFVVSCLKMTGSGVLDGDTSFLFLFWFFQHVASPFIYVFLFKAYRKALRRILTKLAGRLKRIWKSSRADAGDRVGMEDPPGPGMAIVGASFILNGLQFFAPIHKIIGSPVNADRTFMFIFFYVQHVISPFIYLLFFRLYRQSLKRIISGAVRASVLRATRRFEITQKSRRVASRGGHG</sequence>
<comment type="caution">
    <text evidence="8">The sequence shown here is derived from an EMBL/GenBank/DDBJ whole genome shotgun (WGS) entry which is preliminary data.</text>
</comment>
<dbReference type="PANTHER" id="PTHR24246">
    <property type="entry name" value="OLFACTORY RECEPTOR AND ADENOSINE RECEPTOR"/>
    <property type="match status" value="1"/>
</dbReference>
<keyword evidence="7" id="KW-0472">Membrane</keyword>
<feature type="transmembrane region" description="Helical" evidence="7">
    <location>
        <begin position="40"/>
        <end position="63"/>
    </location>
</feature>
<evidence type="ECO:0000256" key="5">
    <source>
        <dbReference type="ARBA" id="ARBA00023180"/>
    </source>
</evidence>
<dbReference type="AlphaFoldDB" id="A0A1W0W8E1"/>
<proteinExistence type="predicted"/>
<reference evidence="9" key="1">
    <citation type="submission" date="2017-01" db="EMBL/GenBank/DDBJ databases">
        <title>Comparative genomics of anhydrobiosis in the tardigrade Hypsibius dujardini.</title>
        <authorList>
            <person name="Yoshida Y."/>
            <person name="Koutsovoulos G."/>
            <person name="Laetsch D."/>
            <person name="Stevens L."/>
            <person name="Kumar S."/>
            <person name="Horikawa D."/>
            <person name="Ishino K."/>
            <person name="Komine S."/>
            <person name="Tomita M."/>
            <person name="Blaxter M."/>
            <person name="Arakawa K."/>
        </authorList>
    </citation>
    <scope>NUCLEOTIDE SEQUENCE [LARGE SCALE GENOMIC DNA]</scope>
    <source>
        <strain evidence="9">Z151</strain>
    </source>
</reference>
<accession>A0A1W0W8E1</accession>
<evidence type="ECO:0000256" key="3">
    <source>
        <dbReference type="ARBA" id="ARBA00023040"/>
    </source>
</evidence>